<dbReference type="InterPro" id="IPR013126">
    <property type="entry name" value="Hsp_70_fam"/>
</dbReference>
<dbReference type="EMBL" id="FNON01000005">
    <property type="protein sequence ID" value="SDY39293.1"/>
    <property type="molecule type" value="Genomic_DNA"/>
</dbReference>
<dbReference type="PANTHER" id="PTHR42749:SF1">
    <property type="entry name" value="CELL SHAPE-DETERMINING PROTEIN MREB"/>
    <property type="match status" value="1"/>
</dbReference>
<protein>
    <submittedName>
        <fullName evidence="5">Hsp70 protein</fullName>
    </submittedName>
</protein>
<evidence type="ECO:0000313" key="5">
    <source>
        <dbReference type="EMBL" id="SDY39293.1"/>
    </source>
</evidence>
<accession>A0A1H3JH47</accession>
<name>A0A1H3JH47_9PSEU</name>
<gene>
    <name evidence="5" type="ORF">SAMN05421504_105409</name>
</gene>
<feature type="region of interest" description="Disordered" evidence="4">
    <location>
        <begin position="340"/>
        <end position="392"/>
    </location>
</feature>
<evidence type="ECO:0000313" key="6">
    <source>
        <dbReference type="Proteomes" id="UP000199515"/>
    </source>
</evidence>
<dbReference type="Gene3D" id="3.30.420.40">
    <property type="match status" value="2"/>
</dbReference>
<dbReference type="AlphaFoldDB" id="A0A1H3JH47"/>
<evidence type="ECO:0000256" key="3">
    <source>
        <dbReference type="ARBA" id="ARBA00023186"/>
    </source>
</evidence>
<reference evidence="5 6" key="1">
    <citation type="submission" date="2016-10" db="EMBL/GenBank/DDBJ databases">
        <authorList>
            <person name="de Groot N.N."/>
        </authorList>
    </citation>
    <scope>NUCLEOTIDE SEQUENCE [LARGE SCALE GENOMIC DNA]</scope>
    <source>
        <strain evidence="5 6">CPCC 202699</strain>
    </source>
</reference>
<dbReference type="SUPFAM" id="SSF53067">
    <property type="entry name" value="Actin-like ATPase domain"/>
    <property type="match status" value="2"/>
</dbReference>
<evidence type="ECO:0000256" key="4">
    <source>
        <dbReference type="SAM" id="MobiDB-lite"/>
    </source>
</evidence>
<proteinExistence type="predicted"/>
<keyword evidence="6" id="KW-1185">Reference proteome</keyword>
<dbReference type="PANTHER" id="PTHR42749">
    <property type="entry name" value="CELL SHAPE-DETERMINING PROTEIN MREB"/>
    <property type="match status" value="1"/>
</dbReference>
<keyword evidence="1" id="KW-0547">Nucleotide-binding</keyword>
<organism evidence="5 6">
    <name type="scientific">Amycolatopsis xylanica</name>
    <dbReference type="NCBI Taxonomy" id="589385"/>
    <lineage>
        <taxon>Bacteria</taxon>
        <taxon>Bacillati</taxon>
        <taxon>Actinomycetota</taxon>
        <taxon>Actinomycetes</taxon>
        <taxon>Pseudonocardiales</taxon>
        <taxon>Pseudonocardiaceae</taxon>
        <taxon>Amycolatopsis</taxon>
    </lineage>
</organism>
<sequence>MPYVVGIDLGHTRTTAAVCRRAQGTWGEPDVVAFEGGARWFESVLHVGRDGSSLIGQDALRRAVAEPDGLARGFMSRVGDDVPMLVGGARYPAELLAATLAGWVVDEVAELEGGPADRIVLTHPPGWGPHRRAVLHGSLEAAGLPGVLLLPSPIAAAESPLVREAVGVGSVLAACRLGGEHVESAILRRNPAGFEILTHVDGSASGAGARLDDLLFDYVLETAGVEATETVGLRAACREAKERLSLAPEVSVSLGALGEMPLTRAEFEHLARPVLATAIERLCRVATPVPAAVALVGGSARVPLVTDLAQDKFGCPVIVDPDPGTAVCRGAALAARPRMAPQPEFVPPPVREEVAVFDDEPEPPPRPPVEITPLEPPKRFVLPGRKSGGRDD</sequence>
<dbReference type="Proteomes" id="UP000199515">
    <property type="component" value="Unassembled WGS sequence"/>
</dbReference>
<evidence type="ECO:0000256" key="1">
    <source>
        <dbReference type="ARBA" id="ARBA00022741"/>
    </source>
</evidence>
<dbReference type="OrthoDB" id="9766019at2"/>
<dbReference type="GO" id="GO:0140662">
    <property type="term" value="F:ATP-dependent protein folding chaperone"/>
    <property type="evidence" value="ECO:0007669"/>
    <property type="project" value="InterPro"/>
</dbReference>
<keyword evidence="3" id="KW-0143">Chaperone</keyword>
<keyword evidence="2" id="KW-0067">ATP-binding</keyword>
<dbReference type="InterPro" id="IPR043129">
    <property type="entry name" value="ATPase_NBD"/>
</dbReference>
<dbReference type="Pfam" id="PF00012">
    <property type="entry name" value="HSP70"/>
    <property type="match status" value="1"/>
</dbReference>
<dbReference type="RefSeq" id="WP_091292631.1">
    <property type="nucleotide sequence ID" value="NZ_FNON01000005.1"/>
</dbReference>
<dbReference type="Gene3D" id="3.90.640.10">
    <property type="entry name" value="Actin, Chain A, domain 4"/>
    <property type="match status" value="1"/>
</dbReference>
<dbReference type="STRING" id="589385.SAMN05421504_105409"/>
<dbReference type="GO" id="GO:0005524">
    <property type="term" value="F:ATP binding"/>
    <property type="evidence" value="ECO:0007669"/>
    <property type="project" value="UniProtKB-KW"/>
</dbReference>
<dbReference type="PRINTS" id="PR00301">
    <property type="entry name" value="HEATSHOCK70"/>
</dbReference>
<evidence type="ECO:0000256" key="2">
    <source>
        <dbReference type="ARBA" id="ARBA00022840"/>
    </source>
</evidence>